<feature type="compositionally biased region" description="Polar residues" evidence="1">
    <location>
        <begin position="69"/>
        <end position="91"/>
    </location>
</feature>
<proteinExistence type="predicted"/>
<dbReference type="AlphaFoldDB" id="A0A6G1IWA5"/>
<accession>A0A6G1IWA5</accession>
<sequence length="323" mass="35692">MSGKPHNHQEGLSRPPVTPHPAGLTASRARDVQRTAPGISPISVVPRTTHAPGTPFVPQTQESRRTLSDVGQLQTLSRSTGVSRMSGTSEMRVTRRRLPDIAPAQALQRTPISRAPDASQILDVPRTPEGQQTPERPETPNAPRRERQSTFHRFYNEAEREGSLTLAAATRAVARGSSTKASRQTRAAPVAKLLHRIQPPNKFVARVDNIASEPRSSADTATSWITHNSRRVYEYQMTSRKVKDMNLETGNIAHAQDVLTKPRERRVSCACFTRLVCATSLCIALTIVAWVILFSMVIIGHCAGKQSNQRKDTGVWVMRQLHV</sequence>
<feature type="compositionally biased region" description="Basic and acidic residues" evidence="1">
    <location>
        <begin position="135"/>
        <end position="147"/>
    </location>
</feature>
<evidence type="ECO:0000313" key="4">
    <source>
        <dbReference type="Proteomes" id="UP000799291"/>
    </source>
</evidence>
<dbReference type="EMBL" id="MU005588">
    <property type="protein sequence ID" value="KAF2682260.1"/>
    <property type="molecule type" value="Genomic_DNA"/>
</dbReference>
<evidence type="ECO:0000256" key="1">
    <source>
        <dbReference type="SAM" id="MobiDB-lite"/>
    </source>
</evidence>
<keyword evidence="2" id="KW-0472">Membrane</keyword>
<dbReference type="Proteomes" id="UP000799291">
    <property type="component" value="Unassembled WGS sequence"/>
</dbReference>
<gene>
    <name evidence="3" type="ORF">K458DRAFT_405999</name>
</gene>
<evidence type="ECO:0000313" key="3">
    <source>
        <dbReference type="EMBL" id="KAF2682260.1"/>
    </source>
</evidence>
<protein>
    <submittedName>
        <fullName evidence="3">Uncharacterized protein</fullName>
    </submittedName>
</protein>
<evidence type="ECO:0000256" key="2">
    <source>
        <dbReference type="SAM" id="Phobius"/>
    </source>
</evidence>
<reference evidence="3" key="1">
    <citation type="journal article" date="2020" name="Stud. Mycol.">
        <title>101 Dothideomycetes genomes: a test case for predicting lifestyles and emergence of pathogens.</title>
        <authorList>
            <person name="Haridas S."/>
            <person name="Albert R."/>
            <person name="Binder M."/>
            <person name="Bloem J."/>
            <person name="Labutti K."/>
            <person name="Salamov A."/>
            <person name="Andreopoulos B."/>
            <person name="Baker S."/>
            <person name="Barry K."/>
            <person name="Bills G."/>
            <person name="Bluhm B."/>
            <person name="Cannon C."/>
            <person name="Castanera R."/>
            <person name="Culley D."/>
            <person name="Daum C."/>
            <person name="Ezra D."/>
            <person name="Gonzalez J."/>
            <person name="Henrissat B."/>
            <person name="Kuo A."/>
            <person name="Liang C."/>
            <person name="Lipzen A."/>
            <person name="Lutzoni F."/>
            <person name="Magnuson J."/>
            <person name="Mondo S."/>
            <person name="Nolan M."/>
            <person name="Ohm R."/>
            <person name="Pangilinan J."/>
            <person name="Park H.-J."/>
            <person name="Ramirez L."/>
            <person name="Alfaro M."/>
            <person name="Sun H."/>
            <person name="Tritt A."/>
            <person name="Yoshinaga Y."/>
            <person name="Zwiers L.-H."/>
            <person name="Turgeon B."/>
            <person name="Goodwin S."/>
            <person name="Spatafora J."/>
            <person name="Crous P."/>
            <person name="Grigoriev I."/>
        </authorList>
    </citation>
    <scope>NUCLEOTIDE SEQUENCE</scope>
    <source>
        <strain evidence="3">CBS 122367</strain>
    </source>
</reference>
<feature type="region of interest" description="Disordered" evidence="1">
    <location>
        <begin position="1"/>
        <end position="147"/>
    </location>
</feature>
<keyword evidence="4" id="KW-1185">Reference proteome</keyword>
<feature type="transmembrane region" description="Helical" evidence="2">
    <location>
        <begin position="272"/>
        <end position="300"/>
    </location>
</feature>
<keyword evidence="2" id="KW-1133">Transmembrane helix</keyword>
<organism evidence="3 4">
    <name type="scientific">Lentithecium fluviatile CBS 122367</name>
    <dbReference type="NCBI Taxonomy" id="1168545"/>
    <lineage>
        <taxon>Eukaryota</taxon>
        <taxon>Fungi</taxon>
        <taxon>Dikarya</taxon>
        <taxon>Ascomycota</taxon>
        <taxon>Pezizomycotina</taxon>
        <taxon>Dothideomycetes</taxon>
        <taxon>Pleosporomycetidae</taxon>
        <taxon>Pleosporales</taxon>
        <taxon>Massarineae</taxon>
        <taxon>Lentitheciaceae</taxon>
        <taxon>Lentithecium</taxon>
    </lineage>
</organism>
<name>A0A6G1IWA5_9PLEO</name>
<keyword evidence="2" id="KW-0812">Transmembrane</keyword>